<proteinExistence type="predicted"/>
<name>A0AAE8MTP2_9PEZI</name>
<keyword evidence="3" id="KW-1185">Reference proteome</keyword>
<evidence type="ECO:0000313" key="3">
    <source>
        <dbReference type="Proteomes" id="UP001187682"/>
    </source>
</evidence>
<evidence type="ECO:0000313" key="2">
    <source>
        <dbReference type="EMBL" id="SPN99851.1"/>
    </source>
</evidence>
<evidence type="ECO:0000256" key="1">
    <source>
        <dbReference type="SAM" id="MobiDB-lite"/>
    </source>
</evidence>
<organism evidence="2 3">
    <name type="scientific">Cephalotrichum gorgonifer</name>
    <dbReference type="NCBI Taxonomy" id="2041049"/>
    <lineage>
        <taxon>Eukaryota</taxon>
        <taxon>Fungi</taxon>
        <taxon>Dikarya</taxon>
        <taxon>Ascomycota</taxon>
        <taxon>Pezizomycotina</taxon>
        <taxon>Sordariomycetes</taxon>
        <taxon>Hypocreomycetidae</taxon>
        <taxon>Microascales</taxon>
        <taxon>Microascaceae</taxon>
        <taxon>Cephalotrichum</taxon>
    </lineage>
</organism>
<protein>
    <submittedName>
        <fullName evidence="2">Uncharacterized protein</fullName>
    </submittedName>
</protein>
<feature type="region of interest" description="Disordered" evidence="1">
    <location>
        <begin position="1"/>
        <end position="152"/>
    </location>
</feature>
<dbReference type="EMBL" id="ONZQ02000003">
    <property type="protein sequence ID" value="SPN99851.1"/>
    <property type="molecule type" value="Genomic_DNA"/>
</dbReference>
<reference evidence="2" key="1">
    <citation type="submission" date="2018-03" db="EMBL/GenBank/DDBJ databases">
        <authorList>
            <person name="Guldener U."/>
        </authorList>
    </citation>
    <scope>NUCLEOTIDE SEQUENCE</scope>
</reference>
<dbReference type="AlphaFoldDB" id="A0AAE8MTP2"/>
<feature type="compositionally biased region" description="Polar residues" evidence="1">
    <location>
        <begin position="46"/>
        <end position="61"/>
    </location>
</feature>
<comment type="caution">
    <text evidence="2">The sequence shown here is derived from an EMBL/GenBank/DDBJ whole genome shotgun (WGS) entry which is preliminary data.</text>
</comment>
<feature type="compositionally biased region" description="Polar residues" evidence="1">
    <location>
        <begin position="119"/>
        <end position="136"/>
    </location>
</feature>
<accession>A0AAE8MTP2</accession>
<gene>
    <name evidence="2" type="ORF">DNG_02703</name>
</gene>
<dbReference type="Proteomes" id="UP001187682">
    <property type="component" value="Unassembled WGS sequence"/>
</dbReference>
<feature type="compositionally biased region" description="Low complexity" evidence="1">
    <location>
        <begin position="102"/>
        <end position="118"/>
    </location>
</feature>
<feature type="compositionally biased region" description="Polar residues" evidence="1">
    <location>
        <begin position="70"/>
        <end position="86"/>
    </location>
</feature>
<sequence>MSSKKKPTPILPGKASDAVSTGARAGADPNSEPDPPRGLSGEAGSSEPSPTGQHRNGSETINLRPRVPTETETANGGNGNVPSRGSTPILRPPPQISHGSGDPAPSQDQSQPPDLPLAGTTSTTLRSYADTQSTPPTEGAPRSSGPRAGGVSHLVVAAPTDMSCVGSWCPKDFKISRSLTGDSAFGGGDTA</sequence>